<keyword evidence="2" id="KW-0808">Transferase</keyword>
<comment type="caution">
    <text evidence="2">The sequence shown here is derived from an EMBL/GenBank/DDBJ whole genome shotgun (WGS) entry which is preliminary data.</text>
</comment>
<dbReference type="GO" id="GO:0032259">
    <property type="term" value="P:methylation"/>
    <property type="evidence" value="ECO:0007669"/>
    <property type="project" value="UniProtKB-KW"/>
</dbReference>
<dbReference type="SUPFAM" id="SSF53335">
    <property type="entry name" value="S-adenosyl-L-methionine-dependent methyltransferases"/>
    <property type="match status" value="1"/>
</dbReference>
<dbReference type="Gene3D" id="3.40.50.150">
    <property type="entry name" value="Vaccinia Virus protein VP39"/>
    <property type="match status" value="1"/>
</dbReference>
<evidence type="ECO:0000259" key="1">
    <source>
        <dbReference type="Pfam" id="PF08241"/>
    </source>
</evidence>
<organism evidence="2 3">
    <name type="scientific">Saccharopolyspora oryzae</name>
    <dbReference type="NCBI Taxonomy" id="2997343"/>
    <lineage>
        <taxon>Bacteria</taxon>
        <taxon>Bacillati</taxon>
        <taxon>Actinomycetota</taxon>
        <taxon>Actinomycetes</taxon>
        <taxon>Pseudonocardiales</taxon>
        <taxon>Pseudonocardiaceae</taxon>
        <taxon>Saccharopolyspora</taxon>
    </lineage>
</organism>
<dbReference type="Proteomes" id="UP001210380">
    <property type="component" value="Unassembled WGS sequence"/>
</dbReference>
<dbReference type="InterPro" id="IPR013216">
    <property type="entry name" value="Methyltransf_11"/>
</dbReference>
<dbReference type="InterPro" id="IPR029063">
    <property type="entry name" value="SAM-dependent_MTases_sf"/>
</dbReference>
<keyword evidence="3" id="KW-1185">Reference proteome</keyword>
<proteinExistence type="predicted"/>
<reference evidence="2 3" key="1">
    <citation type="submission" date="2022-11" db="EMBL/GenBank/DDBJ databases">
        <title>Draft genome sequence of Saccharopolyspora sp. WRP15-2 isolated from rhizosphere soils of wild rice in Thailand.</title>
        <authorList>
            <person name="Duangmal K."/>
            <person name="Kammanee S."/>
            <person name="Muangham S."/>
        </authorList>
    </citation>
    <scope>NUCLEOTIDE SEQUENCE [LARGE SCALE GENOMIC DNA]</scope>
    <source>
        <strain evidence="2 3">WRP15-2</strain>
    </source>
</reference>
<dbReference type="PANTHER" id="PTHR43591">
    <property type="entry name" value="METHYLTRANSFERASE"/>
    <property type="match status" value="1"/>
</dbReference>
<feature type="domain" description="Methyltransferase type 11" evidence="1">
    <location>
        <begin position="38"/>
        <end position="128"/>
    </location>
</feature>
<evidence type="ECO:0000313" key="2">
    <source>
        <dbReference type="EMBL" id="MDA3626743.1"/>
    </source>
</evidence>
<evidence type="ECO:0000313" key="3">
    <source>
        <dbReference type="Proteomes" id="UP001210380"/>
    </source>
</evidence>
<accession>A0ABT4UYG3</accession>
<dbReference type="GO" id="GO:0008168">
    <property type="term" value="F:methyltransferase activity"/>
    <property type="evidence" value="ECO:0007669"/>
    <property type="project" value="UniProtKB-KW"/>
</dbReference>
<name>A0ABT4UYG3_9PSEU</name>
<dbReference type="Pfam" id="PF08241">
    <property type="entry name" value="Methyltransf_11"/>
    <property type="match status" value="1"/>
</dbReference>
<sequence>MSTANLIEILDRFDSLPAAVQLRERSYQLLPGSGPVADIGCGPGRAVAELQDRGVAAIGLDVDEDMIATARDRFPGIDFRVADAGALPFADGELAGYRAEKVFHALADPVAALAEARRVLAPGGRIVLLGQDWDGILIDSDDIAATRAAVQARSSTLPSPRVARQYRNLLLDSGFRDVTVEANIGVLTDDVVLPLLIGMAETAREVGALTDAQAQAWTAEQCRRAETDRLSCAIPIFVAAGTNP</sequence>
<dbReference type="RefSeq" id="WP_270949356.1">
    <property type="nucleotide sequence ID" value="NZ_JAQGLA010000019.1"/>
</dbReference>
<keyword evidence="2" id="KW-0489">Methyltransferase</keyword>
<protein>
    <submittedName>
        <fullName evidence="2">Methyltransferase domain-containing protein</fullName>
    </submittedName>
</protein>
<dbReference type="EMBL" id="JAQGLA010000019">
    <property type="protein sequence ID" value="MDA3626743.1"/>
    <property type="molecule type" value="Genomic_DNA"/>
</dbReference>
<dbReference type="CDD" id="cd02440">
    <property type="entry name" value="AdoMet_MTases"/>
    <property type="match status" value="1"/>
</dbReference>
<gene>
    <name evidence="2" type="ORF">OU415_14950</name>
</gene>